<feature type="non-terminal residue" evidence="3">
    <location>
        <position position="371"/>
    </location>
</feature>
<sequence length="371" mass="40144">MRKGLLTATAVLVATIFPATTSAAELPEIKLSIQSIDTPTAQVQGSNGERGAAIARLADGRLLLGGGSTGFTLFLYDLTNQQQITIGRAAAASERINDSRFAITDISVLTQTAETAQLLISYPRFNSEGRCVTVVVYSYRANFGAQPSLKRGKMWFQSKPCVAISAVQHAAGRMELIDAKSAYLTIGDLGYPEIGDKTKRGTLGTVMKISAKKVTQISSGHRNAQGILLIGKDLYTSEHGPRGGDELNLIQQGIDYGWPTVTYGERYSPGDYVSPTNPESHNGFRKPLTYWVPSVAPTELIQLPAASAWGQWSSSIVMGTLREESLIFIQMKNKRVVGQMQTVNVNERIRDLDVTKDGSIIATTDSGKLLI</sequence>
<feature type="chain" id="PRO_5006421625" evidence="1">
    <location>
        <begin position="24"/>
        <end position="371"/>
    </location>
</feature>
<keyword evidence="1" id="KW-0732">Signal</keyword>
<accession>A0A0R2PJV5</accession>
<dbReference type="EMBL" id="LIAN01000222">
    <property type="protein sequence ID" value="KRO36227.1"/>
    <property type="molecule type" value="Genomic_DNA"/>
</dbReference>
<evidence type="ECO:0000313" key="3">
    <source>
        <dbReference type="EMBL" id="KRO36227.1"/>
    </source>
</evidence>
<dbReference type="InterPro" id="IPR011042">
    <property type="entry name" value="6-blade_b-propeller_TolB-like"/>
</dbReference>
<dbReference type="Proteomes" id="UP000052955">
    <property type="component" value="Unassembled WGS sequence"/>
</dbReference>
<reference evidence="3 4" key="1">
    <citation type="submission" date="2015-10" db="EMBL/GenBank/DDBJ databases">
        <title>Metagenome-Assembled Genomes uncover a global brackish microbiome.</title>
        <authorList>
            <person name="Hugerth L.W."/>
            <person name="Larsson J."/>
            <person name="Alneberg J."/>
            <person name="Lindh M.V."/>
            <person name="Legrand C."/>
            <person name="Pinhassi J."/>
            <person name="Andersson A.F."/>
        </authorList>
    </citation>
    <scope>NUCLEOTIDE SEQUENCE [LARGE SCALE GENOMIC DNA]</scope>
    <source>
        <strain evidence="3">BACL15 MAG-120823-bin78</strain>
    </source>
</reference>
<evidence type="ECO:0000256" key="1">
    <source>
        <dbReference type="SAM" id="SignalP"/>
    </source>
</evidence>
<proteinExistence type="predicted"/>
<feature type="signal peptide" evidence="1">
    <location>
        <begin position="1"/>
        <end position="23"/>
    </location>
</feature>
<dbReference type="AlphaFoldDB" id="A0A0R2PJV5"/>
<dbReference type="Pfam" id="PF07995">
    <property type="entry name" value="GSDH"/>
    <property type="match status" value="1"/>
</dbReference>
<dbReference type="Gene3D" id="2.120.10.30">
    <property type="entry name" value="TolB, C-terminal domain"/>
    <property type="match status" value="1"/>
</dbReference>
<dbReference type="SUPFAM" id="SSF50952">
    <property type="entry name" value="Soluble quinoprotein glucose dehydrogenase"/>
    <property type="match status" value="1"/>
</dbReference>
<protein>
    <submittedName>
        <fullName evidence="3">Glucose dehydrogenase</fullName>
    </submittedName>
</protein>
<comment type="caution">
    <text evidence="3">The sequence shown here is derived from an EMBL/GenBank/DDBJ whole genome shotgun (WGS) entry which is preliminary data.</text>
</comment>
<evidence type="ECO:0000313" key="4">
    <source>
        <dbReference type="Proteomes" id="UP000052955"/>
    </source>
</evidence>
<organism evidence="3 4">
    <name type="scientific">Actinobacteria bacterium BACL15 MAG-120823-bin78</name>
    <dbReference type="NCBI Taxonomy" id="1655563"/>
    <lineage>
        <taxon>Bacteria</taxon>
        <taxon>Bacillati</taxon>
        <taxon>Actinomycetota</taxon>
        <taxon>Actinomycetes</taxon>
        <taxon>Actinomycetes incertae sedis</taxon>
        <taxon>ac1 cluster</taxon>
    </lineage>
</organism>
<feature type="domain" description="Glucose/Sorbosone dehydrogenase" evidence="2">
    <location>
        <begin position="103"/>
        <end position="369"/>
    </location>
</feature>
<dbReference type="InterPro" id="IPR012938">
    <property type="entry name" value="Glc/Sorbosone_DH"/>
</dbReference>
<name>A0A0R2PJV5_9ACTN</name>
<dbReference type="InterPro" id="IPR011041">
    <property type="entry name" value="Quinoprot_gluc/sorb_DH_b-prop"/>
</dbReference>
<gene>
    <name evidence="3" type="ORF">ABR55_03450</name>
</gene>
<evidence type="ECO:0000259" key="2">
    <source>
        <dbReference type="Pfam" id="PF07995"/>
    </source>
</evidence>